<keyword evidence="3 4" id="KW-0472">Membrane</keyword>
<keyword evidence="2 4" id="KW-1133">Transmembrane helix</keyword>
<feature type="transmembrane region" description="Helical" evidence="4">
    <location>
        <begin position="226"/>
        <end position="247"/>
    </location>
</feature>
<evidence type="ECO:0000256" key="1">
    <source>
        <dbReference type="ARBA" id="ARBA00022692"/>
    </source>
</evidence>
<keyword evidence="7" id="KW-1185">Reference proteome</keyword>
<reference evidence="7" key="1">
    <citation type="journal article" date="2019" name="Int. J. Syst. Evol. Microbiol.">
        <title>The Global Catalogue of Microorganisms (GCM) 10K type strain sequencing project: providing services to taxonomists for standard genome sequencing and annotation.</title>
        <authorList>
            <consortium name="The Broad Institute Genomics Platform"/>
            <consortium name="The Broad Institute Genome Sequencing Center for Infectious Disease"/>
            <person name="Wu L."/>
            <person name="Ma J."/>
        </authorList>
    </citation>
    <scope>NUCLEOTIDE SEQUENCE [LARGE SCALE GENOMIC DNA]</scope>
    <source>
        <strain evidence="7">JCM 14330</strain>
    </source>
</reference>
<feature type="transmembrane region" description="Helical" evidence="4">
    <location>
        <begin position="288"/>
        <end position="308"/>
    </location>
</feature>
<feature type="transmembrane region" description="Helical" evidence="4">
    <location>
        <begin position="114"/>
        <end position="136"/>
    </location>
</feature>
<dbReference type="RefSeq" id="WP_343927321.1">
    <property type="nucleotide sequence ID" value="NZ_BAAAEN010000004.1"/>
</dbReference>
<feature type="transmembrane region" description="Helical" evidence="4">
    <location>
        <begin position="314"/>
        <end position="332"/>
    </location>
</feature>
<feature type="transmembrane region" description="Helical" evidence="4">
    <location>
        <begin position="50"/>
        <end position="75"/>
    </location>
</feature>
<dbReference type="Proteomes" id="UP001501706">
    <property type="component" value="Unassembled WGS sequence"/>
</dbReference>
<organism evidence="6 7">
    <name type="scientific">Pigmentiphaga daeguensis</name>
    <dbReference type="NCBI Taxonomy" id="414049"/>
    <lineage>
        <taxon>Bacteria</taxon>
        <taxon>Pseudomonadati</taxon>
        <taxon>Pseudomonadota</taxon>
        <taxon>Betaproteobacteria</taxon>
        <taxon>Burkholderiales</taxon>
        <taxon>Alcaligenaceae</taxon>
        <taxon>Pigmentiphaga</taxon>
    </lineage>
</organism>
<evidence type="ECO:0000313" key="7">
    <source>
        <dbReference type="Proteomes" id="UP001501706"/>
    </source>
</evidence>
<feature type="transmembrane region" description="Helical" evidence="4">
    <location>
        <begin position="381"/>
        <end position="401"/>
    </location>
</feature>
<feature type="transmembrane region" description="Helical" evidence="4">
    <location>
        <begin position="21"/>
        <end position="38"/>
    </location>
</feature>
<proteinExistence type="predicted"/>
<evidence type="ECO:0000256" key="4">
    <source>
        <dbReference type="SAM" id="Phobius"/>
    </source>
</evidence>
<dbReference type="InterPro" id="IPR020846">
    <property type="entry name" value="MFS_dom"/>
</dbReference>
<dbReference type="Gene3D" id="1.20.1250.20">
    <property type="entry name" value="MFS general substrate transporter like domains"/>
    <property type="match status" value="1"/>
</dbReference>
<dbReference type="SUPFAM" id="SSF103473">
    <property type="entry name" value="MFS general substrate transporter"/>
    <property type="match status" value="1"/>
</dbReference>
<sequence>MATCGKSGALAPRASLSTRPPVLLFGTATGVLVTNLFAPQTLVGVMGASLGLAPMASGLMAMTTLLGYAAGLFLLVPLADVAPHRRLVLAMLAVAAVAAATAACSPFAALLLAALFVLAAASSVIQVLVPIAAAMVGPEIRGRVIGDIMGGLMVGILLSRPLASLLADTLGWRAFYAASAMASLALGRALVRGIPDRLPPPGPRYLDLIVSLGSLLRREPVLRRRAASAALSMAAFSLFWTAVALRLAQPPYSVGQRGIAVFALVGAAAAFITPWVGRAGDRGWTRPVTAISHLGMIGAFALAAWAGNTGHGSHASWIAMGLAAIVLDAGVTGDQTLGRRAVNLLDPAARSRINALFVGLFFLGGAAGSALAGLAWSLGQWQAICATGAALGLAALLVPGAPK</sequence>
<feature type="domain" description="Major facilitator superfamily (MFS) profile" evidence="5">
    <location>
        <begin position="14"/>
        <end position="403"/>
    </location>
</feature>
<evidence type="ECO:0000259" key="5">
    <source>
        <dbReference type="PROSITE" id="PS50850"/>
    </source>
</evidence>
<dbReference type="InterPro" id="IPR011701">
    <property type="entry name" value="MFS"/>
</dbReference>
<feature type="transmembrane region" description="Helical" evidence="4">
    <location>
        <begin position="353"/>
        <end position="375"/>
    </location>
</feature>
<evidence type="ECO:0000313" key="6">
    <source>
        <dbReference type="EMBL" id="GAA0498735.1"/>
    </source>
</evidence>
<comment type="caution">
    <text evidence="6">The sequence shown here is derived from an EMBL/GenBank/DDBJ whole genome shotgun (WGS) entry which is preliminary data.</text>
</comment>
<accession>A0ABN1BIU0</accession>
<dbReference type="EMBL" id="BAAAEN010000004">
    <property type="protein sequence ID" value="GAA0498735.1"/>
    <property type="molecule type" value="Genomic_DNA"/>
</dbReference>
<dbReference type="PANTHER" id="PTHR42910:SF1">
    <property type="entry name" value="MAJOR FACILITATOR SUPERFAMILY (MFS) PROFILE DOMAIN-CONTAINING PROTEIN"/>
    <property type="match status" value="1"/>
</dbReference>
<keyword evidence="1 4" id="KW-0812">Transmembrane</keyword>
<feature type="transmembrane region" description="Helical" evidence="4">
    <location>
        <begin position="259"/>
        <end position="276"/>
    </location>
</feature>
<dbReference type="Pfam" id="PF07690">
    <property type="entry name" value="MFS_1"/>
    <property type="match status" value="1"/>
</dbReference>
<dbReference type="InterPro" id="IPR036259">
    <property type="entry name" value="MFS_trans_sf"/>
</dbReference>
<gene>
    <name evidence="6" type="ORF">GCM10009097_13850</name>
</gene>
<evidence type="ECO:0000256" key="3">
    <source>
        <dbReference type="ARBA" id="ARBA00023136"/>
    </source>
</evidence>
<protein>
    <submittedName>
        <fullName evidence="6">MFS transporter</fullName>
    </submittedName>
</protein>
<feature type="transmembrane region" description="Helical" evidence="4">
    <location>
        <begin position="87"/>
        <end position="108"/>
    </location>
</feature>
<dbReference type="PROSITE" id="PS50850">
    <property type="entry name" value="MFS"/>
    <property type="match status" value="1"/>
</dbReference>
<evidence type="ECO:0000256" key="2">
    <source>
        <dbReference type="ARBA" id="ARBA00022989"/>
    </source>
</evidence>
<name>A0ABN1BIU0_9BURK</name>
<dbReference type="PANTHER" id="PTHR42910">
    <property type="entry name" value="TRANSPORTER SCO4007-RELATED"/>
    <property type="match status" value="1"/>
</dbReference>